<dbReference type="AlphaFoldDB" id="A0A645HBP0"/>
<name>A0A645HBP0_9ZZZZ</name>
<evidence type="ECO:0000313" key="1">
    <source>
        <dbReference type="EMBL" id="MPN36448.1"/>
    </source>
</evidence>
<protein>
    <submittedName>
        <fullName evidence="1">Uncharacterized protein</fullName>
    </submittedName>
</protein>
<organism evidence="1">
    <name type="scientific">bioreactor metagenome</name>
    <dbReference type="NCBI Taxonomy" id="1076179"/>
    <lineage>
        <taxon>unclassified sequences</taxon>
        <taxon>metagenomes</taxon>
        <taxon>ecological metagenomes</taxon>
    </lineage>
</organism>
<comment type="caution">
    <text evidence="1">The sequence shown here is derived from an EMBL/GenBank/DDBJ whole genome shotgun (WGS) entry which is preliminary data.</text>
</comment>
<gene>
    <name evidence="1" type="ORF">SDC9_183957</name>
</gene>
<accession>A0A645HBP0</accession>
<proteinExistence type="predicted"/>
<reference evidence="1" key="1">
    <citation type="submission" date="2019-08" db="EMBL/GenBank/DDBJ databases">
        <authorList>
            <person name="Kucharzyk K."/>
            <person name="Murdoch R.W."/>
            <person name="Higgins S."/>
            <person name="Loffler F."/>
        </authorList>
    </citation>
    <scope>NUCLEOTIDE SEQUENCE</scope>
</reference>
<sequence>MAAEIAAVPAVDVGAVEPDVAAVRLPDADHQAGERRLAGAAGTGNAEHRRFQRGSRLEQRLLERRRLAVLEQRDDA</sequence>
<dbReference type="EMBL" id="VSSQ01090590">
    <property type="protein sequence ID" value="MPN36448.1"/>
    <property type="molecule type" value="Genomic_DNA"/>
</dbReference>